<evidence type="ECO:0000313" key="6">
    <source>
        <dbReference type="EMBL" id="SPO00977.1"/>
    </source>
</evidence>
<evidence type="ECO:0000256" key="1">
    <source>
        <dbReference type="ARBA" id="ARBA00004245"/>
    </source>
</evidence>
<dbReference type="EMBL" id="ONZQ02000004">
    <property type="protein sequence ID" value="SPO00977.1"/>
    <property type="molecule type" value="Genomic_DNA"/>
</dbReference>
<feature type="compositionally biased region" description="Basic and acidic residues" evidence="4">
    <location>
        <begin position="336"/>
        <end position="392"/>
    </location>
</feature>
<feature type="region of interest" description="Disordered" evidence="4">
    <location>
        <begin position="607"/>
        <end position="670"/>
    </location>
</feature>
<keyword evidence="7" id="KW-1185">Reference proteome</keyword>
<keyword evidence="2" id="KW-0963">Cytoplasm</keyword>
<dbReference type="GO" id="GO:0005856">
    <property type="term" value="C:cytoskeleton"/>
    <property type="evidence" value="ECO:0007669"/>
    <property type="project" value="UniProtKB-SubCell"/>
</dbReference>
<reference evidence="6" key="1">
    <citation type="submission" date="2018-03" db="EMBL/GenBank/DDBJ databases">
        <authorList>
            <person name="Guldener U."/>
        </authorList>
    </citation>
    <scope>NUCLEOTIDE SEQUENCE</scope>
</reference>
<feature type="region of interest" description="Disordered" evidence="4">
    <location>
        <begin position="336"/>
        <end position="428"/>
    </location>
</feature>
<feature type="region of interest" description="Disordered" evidence="4">
    <location>
        <begin position="450"/>
        <end position="587"/>
    </location>
</feature>
<feature type="region of interest" description="Disordered" evidence="4">
    <location>
        <begin position="863"/>
        <end position="888"/>
    </location>
</feature>
<dbReference type="Gene3D" id="3.30.920.20">
    <property type="entry name" value="Gas2-like domain"/>
    <property type="match status" value="1"/>
</dbReference>
<feature type="region of interest" description="Disordered" evidence="4">
    <location>
        <begin position="729"/>
        <end position="843"/>
    </location>
</feature>
<dbReference type="AlphaFoldDB" id="A0AAE8MWQ9"/>
<gene>
    <name evidence="6" type="ORF">DNG_03725</name>
</gene>
<feature type="compositionally biased region" description="Low complexity" evidence="4">
    <location>
        <begin position="453"/>
        <end position="473"/>
    </location>
</feature>
<feature type="compositionally biased region" description="Low complexity" evidence="4">
    <location>
        <begin position="755"/>
        <end position="765"/>
    </location>
</feature>
<dbReference type="Proteomes" id="UP001187682">
    <property type="component" value="Unassembled WGS sequence"/>
</dbReference>
<proteinExistence type="predicted"/>
<dbReference type="InterPro" id="IPR003108">
    <property type="entry name" value="GAR_dom"/>
</dbReference>
<evidence type="ECO:0000256" key="4">
    <source>
        <dbReference type="SAM" id="MobiDB-lite"/>
    </source>
</evidence>
<feature type="compositionally biased region" description="Basic and acidic residues" evidence="4">
    <location>
        <begin position="732"/>
        <end position="741"/>
    </location>
</feature>
<feature type="domain" description="GAR" evidence="5">
    <location>
        <begin position="646"/>
        <end position="722"/>
    </location>
</feature>
<dbReference type="Pfam" id="PF02187">
    <property type="entry name" value="GAS2"/>
    <property type="match status" value="1"/>
</dbReference>
<name>A0AAE8MWQ9_9PEZI</name>
<evidence type="ECO:0000256" key="3">
    <source>
        <dbReference type="ARBA" id="ARBA00023212"/>
    </source>
</evidence>
<dbReference type="InterPro" id="IPR036534">
    <property type="entry name" value="GAR_dom_sf"/>
</dbReference>
<sequence length="909" mass="98122">MADPPSTASPFGVPHLRPPSRRQFSPQSSSRPRLSDELTTDLAPATAVDALRNPTDVLRSCLDGASPSEKAFVMRTAVASKTIHDWLEELSDWPWPTGGGSAGLWHSVAESHANVNNAGLPISIPISETAGYERRVEDIGLEMEQLNIEEIKAHVLHNHILPLSRPGTPMSDYSSRSLSYTRMEDITAVVTAIVVQALPNLSRLSRLLNVWTVRFDVLRHVTPFLTSVQDAEVALISASDAIAITATTEDTDPALPRSGGGGLTTLTRSDFQIMRAVLEKKVTSPGRILDYMLDSLETLEDTLPDEWLDRMEAVERGYGDWVVACDAKIREAEWAMAERERPRVQPKGKTGEGVEPKDSETRGNSRPEEDGEETMRPKVDEASASKLDRDLQARPASLTVQVDSPADSSRTDETAATTPNAESSEDELVGGASIHENRAYESIVGGVKVTRDGSSAGLSTPSPSISSASSSALEDGDEPQLPPLIGGPMAIAEDGSPQPYTPSVARPRYVELDDATALPTSSPPGPKVRTTSMSRHDGLGFLPIPSIEEDDEDSRPSTPFTDSFIEGLDDSPSVVGSPSKANRNHDQLQKQISSILESIPAKFTLESEPSSINLNPPDFKPPRGIPTASKYTKPDPSRRSRSGLSSRASTPGFTLAPAKNPRSRPKSTQQDIKVYHLSRATGEAPIKLFIRCVGESGERVMVRVGGGWADLGEYLKDYAIHHGRRSAGVNNDKIEVRDIPRVSRGPTSSPPSRPPSRSASALDSPMTPLNVRKTRRSFGADDSSRRPAVAPRTPLPTQEETPAAPPSNDSTRSRSSSRLSWGEDDSPMLGLAGPKSKPVEMSQENRAWVASVKEKVRLASGDLKASNNLRSTSTSTRAGTPVTRADTPEAREFGEMGKVGATKRLFRKG</sequence>
<dbReference type="PROSITE" id="PS51460">
    <property type="entry name" value="GAR"/>
    <property type="match status" value="1"/>
</dbReference>
<comment type="caution">
    <text evidence="6">The sequence shown here is derived from an EMBL/GenBank/DDBJ whole genome shotgun (WGS) entry which is preliminary data.</text>
</comment>
<accession>A0AAE8MWQ9</accession>
<dbReference type="SUPFAM" id="SSF143575">
    <property type="entry name" value="GAS2 domain-like"/>
    <property type="match status" value="1"/>
</dbReference>
<feature type="compositionally biased region" description="Low complexity" evidence="4">
    <location>
        <begin position="807"/>
        <end position="820"/>
    </location>
</feature>
<protein>
    <recommendedName>
        <fullName evidence="5">GAR domain-containing protein</fullName>
    </recommendedName>
</protein>
<dbReference type="GO" id="GO:0008017">
    <property type="term" value="F:microtubule binding"/>
    <property type="evidence" value="ECO:0007669"/>
    <property type="project" value="InterPro"/>
</dbReference>
<evidence type="ECO:0000313" key="7">
    <source>
        <dbReference type="Proteomes" id="UP001187682"/>
    </source>
</evidence>
<organism evidence="6 7">
    <name type="scientific">Cephalotrichum gorgonifer</name>
    <dbReference type="NCBI Taxonomy" id="2041049"/>
    <lineage>
        <taxon>Eukaryota</taxon>
        <taxon>Fungi</taxon>
        <taxon>Dikarya</taxon>
        <taxon>Ascomycota</taxon>
        <taxon>Pezizomycotina</taxon>
        <taxon>Sordariomycetes</taxon>
        <taxon>Hypocreomycetidae</taxon>
        <taxon>Microascales</taxon>
        <taxon>Microascaceae</taxon>
        <taxon>Cephalotrichum</taxon>
    </lineage>
</organism>
<comment type="subcellular location">
    <subcellularLocation>
        <location evidence="1">Cytoplasm</location>
        <location evidence="1">Cytoskeleton</location>
    </subcellularLocation>
</comment>
<keyword evidence="3" id="KW-0206">Cytoskeleton</keyword>
<feature type="compositionally biased region" description="Low complexity" evidence="4">
    <location>
        <begin position="21"/>
        <end position="32"/>
    </location>
</feature>
<feature type="compositionally biased region" description="Polar residues" evidence="4">
    <location>
        <begin position="398"/>
        <end position="422"/>
    </location>
</feature>
<feature type="region of interest" description="Disordered" evidence="4">
    <location>
        <begin position="1"/>
        <end position="38"/>
    </location>
</feature>
<evidence type="ECO:0000256" key="2">
    <source>
        <dbReference type="ARBA" id="ARBA00022490"/>
    </source>
</evidence>
<evidence type="ECO:0000259" key="5">
    <source>
        <dbReference type="PROSITE" id="PS51460"/>
    </source>
</evidence>